<evidence type="ECO:0000313" key="7">
    <source>
        <dbReference type="WBParaSite" id="ACRNAN_scaffold839.g16915.t1"/>
    </source>
</evidence>
<organism evidence="6 7">
    <name type="scientific">Acrobeloides nanus</name>
    <dbReference type="NCBI Taxonomy" id="290746"/>
    <lineage>
        <taxon>Eukaryota</taxon>
        <taxon>Metazoa</taxon>
        <taxon>Ecdysozoa</taxon>
        <taxon>Nematoda</taxon>
        <taxon>Chromadorea</taxon>
        <taxon>Rhabditida</taxon>
        <taxon>Tylenchina</taxon>
        <taxon>Cephalobomorpha</taxon>
        <taxon>Cephaloboidea</taxon>
        <taxon>Cephalobidae</taxon>
        <taxon>Acrobeloides</taxon>
    </lineage>
</organism>
<dbReference type="PANTHER" id="PTHR12281">
    <property type="entry name" value="RP42 RELATED"/>
    <property type="match status" value="1"/>
</dbReference>
<evidence type="ECO:0000256" key="1">
    <source>
        <dbReference type="ARBA" id="ARBA00022786"/>
    </source>
</evidence>
<dbReference type="FunFam" id="1.10.238.200:FF:000003">
    <property type="entry name" value="DCN1-like protein 3"/>
    <property type="match status" value="1"/>
</dbReference>
<dbReference type="FunFam" id="1.10.8.10:FF:000124">
    <property type="entry name" value="Defective in cullin neddylation protein 1"/>
    <property type="match status" value="1"/>
</dbReference>
<comment type="function">
    <text evidence="2">Required for neddylation of cullin components of SCF-type E3 ubiquitin ligase complexes. Neddylation of cullins play an essential role in the regulation of SCF-type complexes activity. Does not act by preventing deneddylation, but rather facilitates neddylation, possibly by acting with rbx-1 to recruit the Nedd8-charged E2 enzyme to the cullin component of SCF-type complexes.</text>
</comment>
<dbReference type="CDD" id="cd14350">
    <property type="entry name" value="UBA_DCNL"/>
    <property type="match status" value="1"/>
</dbReference>
<dbReference type="InterPro" id="IPR009060">
    <property type="entry name" value="UBA-like_sf"/>
</dbReference>
<dbReference type="SUPFAM" id="SSF46934">
    <property type="entry name" value="UBA-like"/>
    <property type="match status" value="1"/>
</dbReference>
<dbReference type="InterPro" id="IPR042460">
    <property type="entry name" value="DCN1-like_PONY"/>
</dbReference>
<proteinExistence type="predicted"/>
<dbReference type="WBParaSite" id="ACRNAN_scaffold839.g16915.t1">
    <property type="protein sequence ID" value="ACRNAN_scaffold839.g16915.t1"/>
    <property type="gene ID" value="ACRNAN_scaffold839.g16915"/>
</dbReference>
<dbReference type="FunFam" id="1.10.238.10:FF:000030">
    <property type="entry name" value="DCN1-like protein"/>
    <property type="match status" value="1"/>
</dbReference>
<dbReference type="Pfam" id="PF03556">
    <property type="entry name" value="Cullin_binding"/>
    <property type="match status" value="1"/>
</dbReference>
<dbReference type="Pfam" id="PF14555">
    <property type="entry name" value="UBA_4"/>
    <property type="match status" value="1"/>
</dbReference>
<reference evidence="7" key="1">
    <citation type="submission" date="2022-11" db="UniProtKB">
        <authorList>
            <consortium name="WormBaseParasite"/>
        </authorList>
    </citation>
    <scope>IDENTIFICATION</scope>
</reference>
<dbReference type="GO" id="GO:0032182">
    <property type="term" value="F:ubiquitin-like protein binding"/>
    <property type="evidence" value="ECO:0007669"/>
    <property type="project" value="TreeGrafter"/>
</dbReference>
<dbReference type="Gene3D" id="1.10.8.10">
    <property type="entry name" value="DNA helicase RuvA subunit, C-terminal domain"/>
    <property type="match status" value="1"/>
</dbReference>
<name>A0A914EIM1_9BILA</name>
<dbReference type="Gene3D" id="1.10.238.10">
    <property type="entry name" value="EF-hand"/>
    <property type="match status" value="1"/>
</dbReference>
<evidence type="ECO:0000256" key="3">
    <source>
        <dbReference type="ARBA" id="ARBA00064502"/>
    </source>
</evidence>
<dbReference type="Proteomes" id="UP000887540">
    <property type="component" value="Unplaced"/>
</dbReference>
<accession>A0A914EIM1</accession>
<comment type="subunit">
    <text evidence="3">Interacts with the cullin cul-3. Interacts with ubiquitin via its UBA-like domain. Interacts with ned-8/nedd8.</text>
</comment>
<dbReference type="InterPro" id="IPR005176">
    <property type="entry name" value="PONY_dom"/>
</dbReference>
<sequence length="252" mass="29354">MSSRLKPNQREKVRQFITFTQTSEKTAIACLTHVEWNLEMACDIYFQNPTFFSQADNTTDNKKLDQFFYKYANDPADNLKDRIGPNGMSRLLQDLGVDPTDRIVLALAWKLNAEVQCEFSQEEFKAGMILLKADSLEKLKARLKSLEDELDNPVNFRNLYQYTFNYAKAVSQRSLDIETAIAYWEILFADKDARVKTWIQFLKQSKIKGIPKDTWNLFLDFLQNTKSDFSNYDSEGAWPVLIDEFVDYAKAR</sequence>
<protein>
    <recommendedName>
        <fullName evidence="4">Defective in cullin neddylation protein</fullName>
    </recommendedName>
</protein>
<dbReference type="Gene3D" id="1.10.238.200">
    <property type="entry name" value="Cullin, PONY binding domain"/>
    <property type="match status" value="1"/>
</dbReference>
<evidence type="ECO:0000259" key="5">
    <source>
        <dbReference type="PROSITE" id="PS51229"/>
    </source>
</evidence>
<evidence type="ECO:0000313" key="6">
    <source>
        <dbReference type="Proteomes" id="UP000887540"/>
    </source>
</evidence>
<dbReference type="GO" id="GO:0000151">
    <property type="term" value="C:ubiquitin ligase complex"/>
    <property type="evidence" value="ECO:0007669"/>
    <property type="project" value="TreeGrafter"/>
</dbReference>
<dbReference type="GO" id="GO:2000436">
    <property type="term" value="P:positive regulation of protein neddylation"/>
    <property type="evidence" value="ECO:0007669"/>
    <property type="project" value="UniProtKB-ARBA"/>
</dbReference>
<evidence type="ECO:0000256" key="4">
    <source>
        <dbReference type="RuleBase" id="RU410713"/>
    </source>
</evidence>
<dbReference type="InterPro" id="IPR014764">
    <property type="entry name" value="DCN-prot"/>
</dbReference>
<feature type="domain" description="DCUN1" evidence="5">
    <location>
        <begin position="59"/>
        <end position="250"/>
    </location>
</feature>
<dbReference type="AlphaFoldDB" id="A0A914EIM1"/>
<dbReference type="GO" id="GO:0097602">
    <property type="term" value="F:cullin family protein binding"/>
    <property type="evidence" value="ECO:0007669"/>
    <property type="project" value="TreeGrafter"/>
</dbReference>
<dbReference type="PROSITE" id="PS51229">
    <property type="entry name" value="DCUN1"/>
    <property type="match status" value="1"/>
</dbReference>
<dbReference type="GO" id="GO:0031624">
    <property type="term" value="F:ubiquitin conjugating enzyme binding"/>
    <property type="evidence" value="ECO:0007669"/>
    <property type="project" value="TreeGrafter"/>
</dbReference>
<dbReference type="GO" id="GO:0005886">
    <property type="term" value="C:plasma membrane"/>
    <property type="evidence" value="ECO:0007669"/>
    <property type="project" value="UniProtKB-ARBA"/>
</dbReference>
<keyword evidence="6" id="KW-1185">Reference proteome</keyword>
<dbReference type="GO" id="GO:0045116">
    <property type="term" value="P:protein neddylation"/>
    <property type="evidence" value="ECO:0007669"/>
    <property type="project" value="TreeGrafter"/>
</dbReference>
<comment type="function">
    <text evidence="4">Neddylation of cullins play an essential role in the regulation of SCF-type complexes activity.</text>
</comment>
<evidence type="ECO:0000256" key="2">
    <source>
        <dbReference type="ARBA" id="ARBA00059208"/>
    </source>
</evidence>
<dbReference type="PANTHER" id="PTHR12281:SF32">
    <property type="entry name" value="DCN1-LIKE PROTEIN"/>
    <property type="match status" value="1"/>
</dbReference>
<keyword evidence="1" id="KW-0833">Ubl conjugation pathway</keyword>